<feature type="domain" description="Helix-turn-helix" evidence="2">
    <location>
        <begin position="144"/>
        <end position="188"/>
    </location>
</feature>
<feature type="region of interest" description="Disordered" evidence="1">
    <location>
        <begin position="1"/>
        <end position="111"/>
    </location>
</feature>
<dbReference type="InterPro" id="IPR054448">
    <property type="entry name" value="HTH_put_ascomycetes"/>
</dbReference>
<evidence type="ECO:0000313" key="3">
    <source>
        <dbReference type="EMBL" id="KAK4508144.1"/>
    </source>
</evidence>
<evidence type="ECO:0000259" key="2">
    <source>
        <dbReference type="Pfam" id="PF22943"/>
    </source>
</evidence>
<feature type="compositionally biased region" description="Polar residues" evidence="1">
    <location>
        <begin position="52"/>
        <end position="62"/>
    </location>
</feature>
<protein>
    <recommendedName>
        <fullName evidence="2">Helix-turn-helix domain-containing protein</fullName>
    </recommendedName>
</protein>
<gene>
    <name evidence="3" type="ORF">PRZ48_001882</name>
</gene>
<name>A0ABR0F2I1_ZASCE</name>
<comment type="caution">
    <text evidence="3">The sequence shown here is derived from an EMBL/GenBank/DDBJ whole genome shotgun (WGS) entry which is preliminary data.</text>
</comment>
<evidence type="ECO:0000256" key="1">
    <source>
        <dbReference type="SAM" id="MobiDB-lite"/>
    </source>
</evidence>
<proteinExistence type="predicted"/>
<reference evidence="3 4" key="1">
    <citation type="journal article" date="2023" name="G3 (Bethesda)">
        <title>A chromosome-level genome assembly of Zasmidium syzygii isolated from banana leaves.</title>
        <authorList>
            <person name="van Westerhoven A.C."/>
            <person name="Mehrabi R."/>
            <person name="Talebi R."/>
            <person name="Steentjes M.B.F."/>
            <person name="Corcolon B."/>
            <person name="Chong P.A."/>
            <person name="Kema G.H.J."/>
            <person name="Seidl M.F."/>
        </authorList>
    </citation>
    <scope>NUCLEOTIDE SEQUENCE [LARGE SCALE GENOMIC DNA]</scope>
    <source>
        <strain evidence="3 4">P124</strain>
    </source>
</reference>
<accession>A0ABR0F2I1</accession>
<dbReference type="Proteomes" id="UP001305779">
    <property type="component" value="Unassembled WGS sequence"/>
</dbReference>
<dbReference type="Pfam" id="PF22943">
    <property type="entry name" value="HTH_68"/>
    <property type="match status" value="1"/>
</dbReference>
<keyword evidence="4" id="KW-1185">Reference proteome</keyword>
<feature type="compositionally biased region" description="Low complexity" evidence="1">
    <location>
        <begin position="1"/>
        <end position="17"/>
    </location>
</feature>
<organism evidence="3 4">
    <name type="scientific">Zasmidium cellare</name>
    <name type="common">Wine cellar mold</name>
    <name type="synonym">Racodium cellare</name>
    <dbReference type="NCBI Taxonomy" id="395010"/>
    <lineage>
        <taxon>Eukaryota</taxon>
        <taxon>Fungi</taxon>
        <taxon>Dikarya</taxon>
        <taxon>Ascomycota</taxon>
        <taxon>Pezizomycotina</taxon>
        <taxon>Dothideomycetes</taxon>
        <taxon>Dothideomycetidae</taxon>
        <taxon>Mycosphaerellales</taxon>
        <taxon>Mycosphaerellaceae</taxon>
        <taxon>Zasmidium</taxon>
    </lineage>
</organism>
<feature type="compositionally biased region" description="Polar residues" evidence="1">
    <location>
        <begin position="86"/>
        <end position="96"/>
    </location>
</feature>
<dbReference type="EMBL" id="JAXOVC010000001">
    <property type="protein sequence ID" value="KAK4508144.1"/>
    <property type="molecule type" value="Genomic_DNA"/>
</dbReference>
<sequence>MGSSASKASRSAGSAARQYPKRAPNAQPTVTNAPPRPPPPAHHNEPGPTVKPQPSASSNRSEAINLDASDPDFAQSLRTIGPVQPNPTLSPTSAFNPGQEIRATAPNPRSNPALAVLDARSRITDEAELEFMEAGRRGHTGRQFLDVYQIRQILTMRDQRGKTSAEIERRLGLKQGVVERLGAAGVVELAQETGRAQKEIEMV</sequence>
<evidence type="ECO:0000313" key="4">
    <source>
        <dbReference type="Proteomes" id="UP001305779"/>
    </source>
</evidence>